<dbReference type="CDD" id="cd00063">
    <property type="entry name" value="FN3"/>
    <property type="match status" value="1"/>
</dbReference>
<keyword evidence="3" id="KW-0732">Signal</keyword>
<dbReference type="InterPro" id="IPR013783">
    <property type="entry name" value="Ig-like_fold"/>
</dbReference>
<organism evidence="10 11">
    <name type="scientific">Cyprinodon variegatus</name>
    <name type="common">Sheepshead minnow</name>
    <dbReference type="NCBI Taxonomy" id="28743"/>
    <lineage>
        <taxon>Eukaryota</taxon>
        <taxon>Metazoa</taxon>
        <taxon>Chordata</taxon>
        <taxon>Craniata</taxon>
        <taxon>Vertebrata</taxon>
        <taxon>Euteleostomi</taxon>
        <taxon>Actinopterygii</taxon>
        <taxon>Neopterygii</taxon>
        <taxon>Teleostei</taxon>
        <taxon>Neoteleostei</taxon>
        <taxon>Acanthomorphata</taxon>
        <taxon>Ovalentaria</taxon>
        <taxon>Atherinomorphae</taxon>
        <taxon>Cyprinodontiformes</taxon>
        <taxon>Cyprinodontidae</taxon>
        <taxon>Cyprinodon</taxon>
    </lineage>
</organism>
<evidence type="ECO:0000256" key="1">
    <source>
        <dbReference type="ARBA" id="ARBA00004479"/>
    </source>
</evidence>
<evidence type="ECO:0000256" key="7">
    <source>
        <dbReference type="ARBA" id="ARBA00023180"/>
    </source>
</evidence>
<sequence length="621" mass="70104">MNPTYATTINFSLSSFTLKCLEHLSKCHFCFCYLISGSDVLLVKDIANPKCFTRTRKDFTCFFETADNRTYDLLYTSQSKKCEMSIHGTENGTLLHVCPFPAEEVFLYTETYIQVVDRTKNITLYNRTVSVEDYCLLEPPLNVSLQPNDKVGELKVSLDTKYIKRIPNKRYRIIYSSMKLGEQTKEVKCGNEDKFLLSSLVPGEVIEVQASVKSGKPGIWSAWSKPVQAKVPQTADDISLVCYTSDLQHVTCHWDGTKYGSEYKLFHSLRKSSGWTEWSKCNEERNVSDTCSFPVDTFEKIKVKLNNCIITLCVFVFTVKSVPPSQLKGVLIKKKLCLNWEAPLPSLSGDLQYEVNIQIKGGEELSKIVSNTSTCAELTSGCQFSVRVRAKPEGVIYSGFWSDWSDVFSGATTHDTDMLLMWCICVSMLIIAIVQHSFFVFFFRKLKQYFWPPVPNLEKVLQGFLMDINQQKWSPPVTEKLSFEVTASSVVEIMSDDTVPGLDKCWKESSDLLSSDGSFSTEEQTNGSSGDEVLRDYVTLNKDLSVFCLNENCYVYEQCNDGEDPETGNKLIKTCLCLKPCSCNNYSNGSYVPMAQCTDGFNYKVPNGKGARNPYSNLPLT</sequence>
<reference evidence="10" key="1">
    <citation type="submission" date="2025-08" db="UniProtKB">
        <authorList>
            <consortium name="Ensembl"/>
        </authorList>
    </citation>
    <scope>IDENTIFICATION</scope>
</reference>
<dbReference type="Gene3D" id="2.60.40.10">
    <property type="entry name" value="Immunoglobulins"/>
    <property type="match status" value="4"/>
</dbReference>
<keyword evidence="7" id="KW-0325">Glycoprotein</keyword>
<keyword evidence="11" id="KW-1185">Reference proteome</keyword>
<evidence type="ECO:0000256" key="3">
    <source>
        <dbReference type="ARBA" id="ARBA00022729"/>
    </source>
</evidence>
<keyword evidence="5 8" id="KW-0472">Membrane</keyword>
<dbReference type="PROSITE" id="PS50853">
    <property type="entry name" value="FN3"/>
    <property type="match status" value="1"/>
</dbReference>
<evidence type="ECO:0000313" key="11">
    <source>
        <dbReference type="Proteomes" id="UP000265020"/>
    </source>
</evidence>
<evidence type="ECO:0000256" key="6">
    <source>
        <dbReference type="ARBA" id="ARBA00023170"/>
    </source>
</evidence>
<feature type="transmembrane region" description="Helical" evidence="8">
    <location>
        <begin position="419"/>
        <end position="443"/>
    </location>
</feature>
<name>A0A3Q2DQW6_CYPVA</name>
<dbReference type="Pfam" id="PF09067">
    <property type="entry name" value="EpoR_lig-bind"/>
    <property type="match status" value="1"/>
</dbReference>
<evidence type="ECO:0000256" key="2">
    <source>
        <dbReference type="ARBA" id="ARBA00022692"/>
    </source>
</evidence>
<dbReference type="PANTHER" id="PTHR23037">
    <property type="entry name" value="CYTOKINE RECEPTOR"/>
    <property type="match status" value="1"/>
</dbReference>
<proteinExistence type="predicted"/>
<dbReference type="InterPro" id="IPR003961">
    <property type="entry name" value="FN3_dom"/>
</dbReference>
<dbReference type="STRING" id="28743.ENSCVAP00000021897"/>
<protein>
    <submittedName>
        <fullName evidence="10">MPL proto-oncogene, thrombopoietin receptor</fullName>
    </submittedName>
</protein>
<keyword evidence="4 8" id="KW-1133">Transmembrane helix</keyword>
<feature type="domain" description="Fibronectin type-III" evidence="9">
    <location>
        <begin position="139"/>
        <end position="234"/>
    </location>
</feature>
<dbReference type="PANTHER" id="PTHR23037:SF34">
    <property type="entry name" value="THROMBOPOIETIN RECEPTOR ISOFORM X1"/>
    <property type="match status" value="1"/>
</dbReference>
<evidence type="ECO:0000256" key="5">
    <source>
        <dbReference type="ARBA" id="ARBA00023136"/>
    </source>
</evidence>
<dbReference type="GeneTree" id="ENSGT00940000166530"/>
<dbReference type="InterPro" id="IPR015152">
    <property type="entry name" value="Growth/epo_recpt_lig-bind"/>
</dbReference>
<dbReference type="InterPro" id="IPR036116">
    <property type="entry name" value="FN3_sf"/>
</dbReference>
<dbReference type="Proteomes" id="UP000265020">
    <property type="component" value="Unassembled WGS sequence"/>
</dbReference>
<dbReference type="GO" id="GO:0004896">
    <property type="term" value="F:cytokine receptor activity"/>
    <property type="evidence" value="ECO:0007669"/>
    <property type="project" value="TreeGrafter"/>
</dbReference>
<evidence type="ECO:0000313" key="10">
    <source>
        <dbReference type="Ensembl" id="ENSCVAP00000021897.1"/>
    </source>
</evidence>
<keyword evidence="2 8" id="KW-0812">Transmembrane</keyword>
<dbReference type="OMA" id="WTECLAD"/>
<dbReference type="Ensembl" id="ENSCVAT00000010655.1">
    <property type="protein sequence ID" value="ENSCVAP00000021897.1"/>
    <property type="gene ID" value="ENSCVAG00000004278.1"/>
</dbReference>
<comment type="subcellular location">
    <subcellularLocation>
        <location evidence="1">Membrane</location>
        <topology evidence="1">Single-pass type I membrane protein</topology>
    </subcellularLocation>
</comment>
<evidence type="ECO:0000259" key="9">
    <source>
        <dbReference type="PROSITE" id="PS50853"/>
    </source>
</evidence>
<dbReference type="AlphaFoldDB" id="A0A3Q2DQW6"/>
<accession>A0A3Q2DQW6</accession>
<dbReference type="SUPFAM" id="SSF49265">
    <property type="entry name" value="Fibronectin type III"/>
    <property type="match status" value="4"/>
</dbReference>
<reference evidence="10" key="2">
    <citation type="submission" date="2025-09" db="UniProtKB">
        <authorList>
            <consortium name="Ensembl"/>
        </authorList>
    </citation>
    <scope>IDENTIFICATION</scope>
</reference>
<evidence type="ECO:0000256" key="8">
    <source>
        <dbReference type="SAM" id="Phobius"/>
    </source>
</evidence>
<keyword evidence="6" id="KW-0675">Receptor</keyword>
<evidence type="ECO:0000256" key="4">
    <source>
        <dbReference type="ARBA" id="ARBA00022989"/>
    </source>
</evidence>
<dbReference type="GO" id="GO:0009897">
    <property type="term" value="C:external side of plasma membrane"/>
    <property type="evidence" value="ECO:0007669"/>
    <property type="project" value="TreeGrafter"/>
</dbReference>